<dbReference type="GO" id="GO:0005689">
    <property type="term" value="C:U12-type spliceosomal complex"/>
    <property type="evidence" value="ECO:0007669"/>
    <property type="project" value="TreeGrafter"/>
</dbReference>
<dbReference type="SUPFAM" id="SSF50182">
    <property type="entry name" value="Sm-like ribonucleoproteins"/>
    <property type="match status" value="1"/>
</dbReference>
<keyword evidence="7" id="KW-0539">Nucleus</keyword>
<keyword evidence="12" id="KW-1185">Reference proteome</keyword>
<reference evidence="11 12" key="1">
    <citation type="submission" date="2018-08" db="EMBL/GenBank/DDBJ databases">
        <authorList>
            <person name="Laetsch R D."/>
            <person name="Stevens L."/>
            <person name="Kumar S."/>
            <person name="Blaxter L. M."/>
        </authorList>
    </citation>
    <scope>NUCLEOTIDE SEQUENCE [LARGE SCALE GENOMIC DNA]</scope>
</reference>
<gene>
    <name evidence="11" type="ORF">NLS_LOCUS3363</name>
</gene>
<feature type="transmembrane region" description="Helical" evidence="9">
    <location>
        <begin position="25"/>
        <end position="43"/>
    </location>
</feature>
<evidence type="ECO:0000256" key="3">
    <source>
        <dbReference type="ARBA" id="ARBA00022664"/>
    </source>
</evidence>
<keyword evidence="9" id="KW-0472">Membrane</keyword>
<keyword evidence="5" id="KW-0694">RNA-binding</keyword>
<dbReference type="OrthoDB" id="2146at2759"/>
<evidence type="ECO:0000259" key="10">
    <source>
        <dbReference type="SMART" id="SM00651"/>
    </source>
</evidence>
<evidence type="ECO:0000256" key="6">
    <source>
        <dbReference type="ARBA" id="ARBA00023187"/>
    </source>
</evidence>
<dbReference type="GO" id="GO:0003723">
    <property type="term" value="F:RNA binding"/>
    <property type="evidence" value="ECO:0007669"/>
    <property type="project" value="UniProtKB-KW"/>
</dbReference>
<dbReference type="GO" id="GO:0000398">
    <property type="term" value="P:mRNA splicing, via spliceosome"/>
    <property type="evidence" value="ECO:0007669"/>
    <property type="project" value="InterPro"/>
</dbReference>
<evidence type="ECO:0000256" key="2">
    <source>
        <dbReference type="ARBA" id="ARBA00006850"/>
    </source>
</evidence>
<keyword evidence="3" id="KW-0507">mRNA processing</keyword>
<comment type="subcellular location">
    <subcellularLocation>
        <location evidence="1">Nucleus</location>
    </subcellularLocation>
</comment>
<dbReference type="Proteomes" id="UP000277928">
    <property type="component" value="Unassembled WGS sequence"/>
</dbReference>
<dbReference type="GO" id="GO:1990726">
    <property type="term" value="C:Lsm1-7-Pat1 complex"/>
    <property type="evidence" value="ECO:0007669"/>
    <property type="project" value="TreeGrafter"/>
</dbReference>
<keyword evidence="4" id="KW-0747">Spliceosome</keyword>
<dbReference type="GO" id="GO:0071013">
    <property type="term" value="C:catalytic step 2 spliceosome"/>
    <property type="evidence" value="ECO:0007669"/>
    <property type="project" value="TreeGrafter"/>
</dbReference>
<dbReference type="Pfam" id="PF01423">
    <property type="entry name" value="LSM"/>
    <property type="match status" value="1"/>
</dbReference>
<dbReference type="AlphaFoldDB" id="A0A3P6UCG0"/>
<dbReference type="STRING" id="42156.A0A3P6UCG0"/>
<sequence>MKKSGMMPDLQSDPEKIFHDHFPSWPKFAIITVIVAVQAYVFLGHSRLSRIRRGNRESRIRRSKLHLTGLQCHVCHALYIKRSKMAFGIIIEDLCLFIAFTVSSGVLKGYDALINLVLDNAVEYVRDTEDSQKMTEETRQLGLIVARGTAITVVAPNDGIEQIANPFI</sequence>
<evidence type="ECO:0000256" key="8">
    <source>
        <dbReference type="ARBA" id="ARBA00023274"/>
    </source>
</evidence>
<dbReference type="InterPro" id="IPR010920">
    <property type="entry name" value="LSM_dom_sf"/>
</dbReference>
<accession>A0A3P6UCG0</accession>
<dbReference type="SMART" id="SM00651">
    <property type="entry name" value="Sm"/>
    <property type="match status" value="1"/>
</dbReference>
<dbReference type="CDD" id="cd01729">
    <property type="entry name" value="LSm7"/>
    <property type="match status" value="1"/>
</dbReference>
<feature type="transmembrane region" description="Helical" evidence="9">
    <location>
        <begin position="86"/>
        <end position="107"/>
    </location>
</feature>
<dbReference type="GO" id="GO:0071004">
    <property type="term" value="C:U2-type prespliceosome"/>
    <property type="evidence" value="ECO:0007669"/>
    <property type="project" value="TreeGrafter"/>
</dbReference>
<keyword evidence="9" id="KW-0812">Transmembrane</keyword>
<evidence type="ECO:0000256" key="7">
    <source>
        <dbReference type="ARBA" id="ARBA00023242"/>
    </source>
</evidence>
<comment type="similarity">
    <text evidence="2">Belongs to the snRNP Sm proteins family.</text>
</comment>
<dbReference type="EMBL" id="UYRX01000180">
    <property type="protein sequence ID" value="VDK76678.1"/>
    <property type="molecule type" value="Genomic_DNA"/>
</dbReference>
<evidence type="ECO:0000313" key="11">
    <source>
        <dbReference type="EMBL" id="VDK76678.1"/>
    </source>
</evidence>
<keyword evidence="8" id="KW-0687">Ribonucleoprotein</keyword>
<evidence type="ECO:0000256" key="4">
    <source>
        <dbReference type="ARBA" id="ARBA00022728"/>
    </source>
</evidence>
<keyword evidence="9" id="KW-1133">Transmembrane helix</keyword>
<evidence type="ECO:0000256" key="5">
    <source>
        <dbReference type="ARBA" id="ARBA00022884"/>
    </source>
</evidence>
<organism evidence="11 12">
    <name type="scientific">Litomosoides sigmodontis</name>
    <name type="common">Filarial nematode worm</name>
    <dbReference type="NCBI Taxonomy" id="42156"/>
    <lineage>
        <taxon>Eukaryota</taxon>
        <taxon>Metazoa</taxon>
        <taxon>Ecdysozoa</taxon>
        <taxon>Nematoda</taxon>
        <taxon>Chromadorea</taxon>
        <taxon>Rhabditida</taxon>
        <taxon>Spirurina</taxon>
        <taxon>Spiruromorpha</taxon>
        <taxon>Filarioidea</taxon>
        <taxon>Onchocercidae</taxon>
        <taxon>Litomosoides</taxon>
    </lineage>
</organism>
<dbReference type="GO" id="GO:0097526">
    <property type="term" value="C:spliceosomal tri-snRNP complex"/>
    <property type="evidence" value="ECO:0007669"/>
    <property type="project" value="TreeGrafter"/>
</dbReference>
<dbReference type="PANTHER" id="PTHR10553">
    <property type="entry name" value="SMALL NUCLEAR RIBONUCLEOPROTEIN"/>
    <property type="match status" value="1"/>
</dbReference>
<protein>
    <recommendedName>
        <fullName evidence="10">Sm domain-containing protein</fullName>
    </recommendedName>
</protein>
<feature type="domain" description="Sm" evidence="10">
    <location>
        <begin position="81"/>
        <end position="156"/>
    </location>
</feature>
<dbReference type="Gene3D" id="2.30.30.100">
    <property type="match status" value="1"/>
</dbReference>
<evidence type="ECO:0000256" key="1">
    <source>
        <dbReference type="ARBA" id="ARBA00004123"/>
    </source>
</evidence>
<name>A0A3P6UCG0_LITSI</name>
<dbReference type="GO" id="GO:0000956">
    <property type="term" value="P:nuclear-transcribed mRNA catabolic process"/>
    <property type="evidence" value="ECO:0007669"/>
    <property type="project" value="InterPro"/>
</dbReference>
<dbReference type="InterPro" id="IPR044641">
    <property type="entry name" value="Lsm7/SmG-like"/>
</dbReference>
<evidence type="ECO:0000256" key="9">
    <source>
        <dbReference type="SAM" id="Phobius"/>
    </source>
</evidence>
<dbReference type="InterPro" id="IPR001163">
    <property type="entry name" value="Sm_dom_euk/arc"/>
</dbReference>
<keyword evidence="6" id="KW-0508">mRNA splicing</keyword>
<evidence type="ECO:0000313" key="12">
    <source>
        <dbReference type="Proteomes" id="UP000277928"/>
    </source>
</evidence>
<dbReference type="GO" id="GO:0005688">
    <property type="term" value="C:U6 snRNP"/>
    <property type="evidence" value="ECO:0007669"/>
    <property type="project" value="TreeGrafter"/>
</dbReference>
<dbReference type="PANTHER" id="PTHR10553:SF5">
    <property type="entry name" value="U6 SNRNA-ASSOCIATED SM-LIKE PROTEIN LSM7"/>
    <property type="match status" value="1"/>
</dbReference>
<dbReference type="InterPro" id="IPR017132">
    <property type="entry name" value="Lsm7"/>
</dbReference>
<proteinExistence type="inferred from homology"/>